<keyword evidence="5" id="KW-0175">Coiled coil</keyword>
<evidence type="ECO:0000256" key="5">
    <source>
        <dbReference type="SAM" id="Coils"/>
    </source>
</evidence>
<evidence type="ECO:0000256" key="1">
    <source>
        <dbReference type="ARBA" id="ARBA00004125"/>
    </source>
</evidence>
<accession>A0A834V804</accession>
<dbReference type="PROSITE" id="PS50222">
    <property type="entry name" value="EF_HAND_2"/>
    <property type="match status" value="1"/>
</dbReference>
<dbReference type="Gene3D" id="3.40.50.300">
    <property type="entry name" value="P-loop containing nucleotide triphosphate hydrolases"/>
    <property type="match status" value="1"/>
</dbReference>
<evidence type="ECO:0000313" key="9">
    <source>
        <dbReference type="EMBL" id="KAF7487647.1"/>
    </source>
</evidence>
<evidence type="ECO:0000256" key="2">
    <source>
        <dbReference type="ARBA" id="ARBA00022553"/>
    </source>
</evidence>
<comment type="subcellular location">
    <subcellularLocation>
        <location evidence="1">Endosome membrane</location>
        <topology evidence="1">Peripheral membrane protein</topology>
        <orientation evidence="1">Cytoplasmic side</orientation>
    </subcellularLocation>
</comment>
<keyword evidence="3" id="KW-0106">Calcium</keyword>
<dbReference type="InterPro" id="IPR000261">
    <property type="entry name" value="EH_dom"/>
</dbReference>
<evidence type="ECO:0000256" key="3">
    <source>
        <dbReference type="ARBA" id="ARBA00022837"/>
    </source>
</evidence>
<keyword evidence="11" id="KW-1185">Reference proteome</keyword>
<dbReference type="Gene3D" id="1.10.268.20">
    <property type="match status" value="1"/>
</dbReference>
<reference evidence="11" key="1">
    <citation type="journal article" date="2020" name="PLoS Negl. Trop. Dis.">
        <title>High-quality nuclear genome for Sarcoptes scabiei-A critical resource for a neglected parasite.</title>
        <authorList>
            <person name="Korhonen P.K."/>
            <person name="Gasser R.B."/>
            <person name="Ma G."/>
            <person name="Wang T."/>
            <person name="Stroehlein A.J."/>
            <person name="Young N.D."/>
            <person name="Ang C.S."/>
            <person name="Fernando D.D."/>
            <person name="Lu H.C."/>
            <person name="Taylor S."/>
            <person name="Reynolds S.L."/>
            <person name="Mofiz E."/>
            <person name="Najaraj S.H."/>
            <person name="Gowda H."/>
            <person name="Madugundu A."/>
            <person name="Renuse S."/>
            <person name="Holt D."/>
            <person name="Pandey A."/>
            <person name="Papenfuss A.T."/>
            <person name="Fischer K."/>
        </authorList>
    </citation>
    <scope>NUCLEOTIDE SEQUENCE [LARGE SCALE GENOMIC DNA]</scope>
</reference>
<dbReference type="InterPro" id="IPR045063">
    <property type="entry name" value="Dynamin_N"/>
</dbReference>
<dbReference type="Pfam" id="PF12763">
    <property type="entry name" value="EH"/>
    <property type="match status" value="1"/>
</dbReference>
<dbReference type="InterPro" id="IPR011992">
    <property type="entry name" value="EF-hand-dom_pair"/>
</dbReference>
<dbReference type="Pfam" id="PF00350">
    <property type="entry name" value="Dynamin_N"/>
    <property type="match status" value="1"/>
</dbReference>
<dbReference type="OrthoDB" id="1716625at2759"/>
<dbReference type="SUPFAM" id="SSF47473">
    <property type="entry name" value="EF-hand"/>
    <property type="match status" value="1"/>
</dbReference>
<dbReference type="PROSITE" id="PS50031">
    <property type="entry name" value="EH"/>
    <property type="match status" value="1"/>
</dbReference>
<evidence type="ECO:0000259" key="7">
    <source>
        <dbReference type="PROSITE" id="PS50222"/>
    </source>
</evidence>
<reference evidence="9" key="2">
    <citation type="submission" date="2020-01" db="EMBL/GenBank/DDBJ databases">
        <authorList>
            <person name="Korhonen P.K.K."/>
            <person name="Guangxu M.G."/>
            <person name="Wang T.W."/>
            <person name="Stroehlein A.J.S."/>
            <person name="Young N.D."/>
            <person name="Ang C.-S.A."/>
            <person name="Fernando D.W.F."/>
            <person name="Lu H.L."/>
            <person name="Taylor S.T."/>
            <person name="Ehtesham M.E.M."/>
            <person name="Najaraj S.H.N."/>
            <person name="Harsha G.H.G."/>
            <person name="Madugundu A.M."/>
            <person name="Renuse S.R."/>
            <person name="Holt D.H."/>
            <person name="Pandey A.P."/>
            <person name="Papenfuss A.P."/>
            <person name="Gasser R.B.G."/>
            <person name="Fischer K.F."/>
        </authorList>
    </citation>
    <scope>NUCLEOTIDE SEQUENCE</scope>
    <source>
        <strain evidence="9">SSS_KF_BRIS2020</strain>
    </source>
</reference>
<dbReference type="SMART" id="SM00027">
    <property type="entry name" value="EH"/>
    <property type="match status" value="1"/>
</dbReference>
<gene>
    <name evidence="9" type="ORF">SSS_8669</name>
</gene>
<dbReference type="CDD" id="cd00052">
    <property type="entry name" value="EH"/>
    <property type="match status" value="1"/>
</dbReference>
<dbReference type="Pfam" id="PF18150">
    <property type="entry name" value="DUF5600"/>
    <property type="match status" value="1"/>
</dbReference>
<feature type="coiled-coil region" evidence="5">
    <location>
        <begin position="354"/>
        <end position="388"/>
    </location>
</feature>
<dbReference type="GO" id="GO:0016197">
    <property type="term" value="P:endosomal transport"/>
    <property type="evidence" value="ECO:0007669"/>
    <property type="project" value="TreeGrafter"/>
</dbReference>
<organism evidence="9">
    <name type="scientific">Sarcoptes scabiei</name>
    <name type="common">Itch mite</name>
    <name type="synonym">Acarus scabiei</name>
    <dbReference type="NCBI Taxonomy" id="52283"/>
    <lineage>
        <taxon>Eukaryota</taxon>
        <taxon>Metazoa</taxon>
        <taxon>Ecdysozoa</taxon>
        <taxon>Arthropoda</taxon>
        <taxon>Chelicerata</taxon>
        <taxon>Arachnida</taxon>
        <taxon>Acari</taxon>
        <taxon>Acariformes</taxon>
        <taxon>Sarcoptiformes</taxon>
        <taxon>Astigmata</taxon>
        <taxon>Psoroptidia</taxon>
        <taxon>Sarcoptoidea</taxon>
        <taxon>Sarcoptidae</taxon>
        <taxon>Sarcoptinae</taxon>
        <taxon>Sarcoptes</taxon>
    </lineage>
</organism>
<dbReference type="GO" id="GO:0006897">
    <property type="term" value="P:endocytosis"/>
    <property type="evidence" value="ECO:0007669"/>
    <property type="project" value="TreeGrafter"/>
</dbReference>
<dbReference type="PROSITE" id="PS51718">
    <property type="entry name" value="G_DYNAMIN_2"/>
    <property type="match status" value="1"/>
</dbReference>
<name>A0A834V804_SARSC</name>
<protein>
    <submittedName>
        <fullName evidence="9">EH domain-containing protein 1</fullName>
    </submittedName>
</protein>
<dbReference type="GO" id="GO:0005524">
    <property type="term" value="F:ATP binding"/>
    <property type="evidence" value="ECO:0007669"/>
    <property type="project" value="UniProtKB-KW"/>
</dbReference>
<dbReference type="SUPFAM" id="SSF52540">
    <property type="entry name" value="P-loop containing nucleoside triphosphate hydrolases"/>
    <property type="match status" value="1"/>
</dbReference>
<dbReference type="GO" id="GO:0005509">
    <property type="term" value="F:calcium ion binding"/>
    <property type="evidence" value="ECO:0007669"/>
    <property type="project" value="InterPro"/>
</dbReference>
<dbReference type="EnsemblMetazoa" id="SSS_8669s_mrna">
    <property type="protein sequence ID" value="KAF7487647.1"/>
    <property type="gene ID" value="SSS_8669"/>
</dbReference>
<evidence type="ECO:0000259" key="8">
    <source>
        <dbReference type="PROSITE" id="PS51718"/>
    </source>
</evidence>
<evidence type="ECO:0000259" key="6">
    <source>
        <dbReference type="PROSITE" id="PS50031"/>
    </source>
</evidence>
<dbReference type="InterPro" id="IPR027417">
    <property type="entry name" value="P-loop_NTPase"/>
</dbReference>
<keyword evidence="4" id="KW-0067">ATP-binding</keyword>
<dbReference type="PANTHER" id="PTHR11216:SF31">
    <property type="entry name" value="AT21416P"/>
    <property type="match status" value="1"/>
</dbReference>
<dbReference type="InterPro" id="IPR040990">
    <property type="entry name" value="DUF5600"/>
</dbReference>
<keyword evidence="2" id="KW-0597">Phosphoprotein</keyword>
<evidence type="ECO:0000256" key="4">
    <source>
        <dbReference type="ARBA" id="ARBA00022840"/>
    </source>
</evidence>
<reference evidence="10" key="3">
    <citation type="submission" date="2022-06" db="UniProtKB">
        <authorList>
            <consortium name="EnsemblMetazoa"/>
        </authorList>
    </citation>
    <scope>IDENTIFICATION</scope>
</reference>
<keyword evidence="4" id="KW-0547">Nucleotide-binding</keyword>
<feature type="domain" description="Dynamin-type G" evidence="8">
    <location>
        <begin position="79"/>
        <end position="317"/>
    </location>
</feature>
<dbReference type="InterPro" id="IPR030381">
    <property type="entry name" value="G_DYNAMIN_dom"/>
</dbReference>
<evidence type="ECO:0000313" key="11">
    <source>
        <dbReference type="Proteomes" id="UP000070412"/>
    </source>
</evidence>
<dbReference type="Proteomes" id="UP000070412">
    <property type="component" value="Unassembled WGS sequence"/>
</dbReference>
<proteinExistence type="predicted"/>
<dbReference type="GO" id="GO:0010008">
    <property type="term" value="C:endosome membrane"/>
    <property type="evidence" value="ECO:0007669"/>
    <property type="project" value="UniProtKB-SubCell"/>
</dbReference>
<dbReference type="InterPro" id="IPR018247">
    <property type="entry name" value="EF_Hand_1_Ca_BS"/>
</dbReference>
<dbReference type="InterPro" id="IPR002048">
    <property type="entry name" value="EF_hand_dom"/>
</dbReference>
<feature type="domain" description="EF-hand" evidence="7">
    <location>
        <begin position="498"/>
        <end position="533"/>
    </location>
</feature>
<dbReference type="AlphaFoldDB" id="A0A834V804"/>
<dbReference type="EMBL" id="WVUK01000066">
    <property type="protein sequence ID" value="KAF7487647.1"/>
    <property type="molecule type" value="Genomic_DNA"/>
</dbReference>
<evidence type="ECO:0000313" key="10">
    <source>
        <dbReference type="EnsemblMetazoa" id="KAF7487647.1"/>
    </source>
</evidence>
<feature type="domain" description="EH" evidence="6">
    <location>
        <begin position="466"/>
        <end position="554"/>
    </location>
</feature>
<dbReference type="PANTHER" id="PTHR11216">
    <property type="entry name" value="EH DOMAIN"/>
    <property type="match status" value="1"/>
</dbReference>
<dbReference type="PROSITE" id="PS00018">
    <property type="entry name" value="EF_HAND_1"/>
    <property type="match status" value="1"/>
</dbReference>
<dbReference type="Gene3D" id="1.10.238.10">
    <property type="entry name" value="EF-hand"/>
    <property type="match status" value="1"/>
</dbReference>
<sequence length="554" mass="65147">MFFDRRRRVKNLIPKDLYKETSKFVDKNTFVQYVDCFHQTNSNILQELKQSYLDKFKPFEDYFQYKDSSNSIAIDDAFFQTKPIILLIGQYSTGKSTFVKYLIERDYPGIRIGPEPTTDKFVAVIYGKEDSIVPGNALVIDRRQPFGSMEKFGGKFLNRFQAAFCDSPILEGLTIIDTPGILSNNVSDNGYDFKAVIERFASQSDRIYLFLDAHKLELSTEFRQIVRLIKRFDDKLRIILNKTDLLNDQEMIRVYGALMWFLGQVIEEHQAIEIFIGSFLGKALVDKRRKKLYESEEYRLFEDLSNLQQESLLRKLNLLVQRTRKAIIHYCLISLFKKQLRKSIILRFLFPEQIKLANLHRKKLEKLCEKMRKNLEFSSEELPDLNEMRKTLLKLNLNRTNTKDKVMIARKNSFIEHDLPKIIEKINNGKFRTFQITDQEDPFRFARDEGFDEGSLDPNDWIVAKHRHIYDPIFESLKDGEFKVTASKAKAQMLQSQLPAKILNKIWTWSDLDCDGQLDRDEFALAMYLTNLAKQNFDLPERLPKHLIPISKRQ</sequence>
<dbReference type="GO" id="GO:0005525">
    <property type="term" value="F:GTP binding"/>
    <property type="evidence" value="ECO:0007669"/>
    <property type="project" value="InterPro"/>
</dbReference>
<dbReference type="GO" id="GO:0005886">
    <property type="term" value="C:plasma membrane"/>
    <property type="evidence" value="ECO:0007669"/>
    <property type="project" value="TreeGrafter"/>
</dbReference>